<dbReference type="Proteomes" id="UP000001660">
    <property type="component" value="Chromosome"/>
</dbReference>
<keyword evidence="3" id="KW-1185">Reference proteome</keyword>
<dbReference type="EMBL" id="FP929003">
    <property type="protein sequence ID" value="CBK42553.1"/>
    <property type="molecule type" value="Genomic_DNA"/>
</dbReference>
<dbReference type="Pfam" id="PF08241">
    <property type="entry name" value="Methyltransf_11"/>
    <property type="match status" value="1"/>
</dbReference>
<gene>
    <name evidence="2" type="ORF">NIDE2850</name>
</gene>
<protein>
    <recommendedName>
        <fullName evidence="1">Methyltransferase type 11 domain-containing protein</fullName>
    </recommendedName>
</protein>
<dbReference type="AlphaFoldDB" id="D8PH16"/>
<dbReference type="eggNOG" id="COG4627">
    <property type="taxonomic scope" value="Bacteria"/>
</dbReference>
<dbReference type="InterPro" id="IPR013216">
    <property type="entry name" value="Methyltransf_11"/>
</dbReference>
<proteinExistence type="predicted"/>
<dbReference type="Gene3D" id="3.40.50.150">
    <property type="entry name" value="Vaccinia Virus protein VP39"/>
    <property type="match status" value="1"/>
</dbReference>
<reference evidence="2 3" key="1">
    <citation type="journal article" date="2010" name="Proc. Natl. Acad. Sci. U.S.A.">
        <title>A Nitrospira metagenome illuminates the physiology and evolution of globally important nitrite-oxidizing bacteria.</title>
        <authorList>
            <person name="Lucker S."/>
            <person name="Wagner M."/>
            <person name="Maixner F."/>
            <person name="Pelletier E."/>
            <person name="Koch H."/>
            <person name="Vacherie B."/>
            <person name="Rattei T."/>
            <person name="Sinninghe Damste J."/>
            <person name="Spieck E."/>
            <person name="Le Paslier D."/>
            <person name="Daims H."/>
        </authorList>
    </citation>
    <scope>NUCLEOTIDE SEQUENCE [LARGE SCALE GENOMIC DNA]</scope>
</reference>
<dbReference type="HOGENOM" id="CLU_1552485_0_0_0"/>
<dbReference type="OrthoDB" id="9810247at2"/>
<dbReference type="CDD" id="cd02440">
    <property type="entry name" value="AdoMet_MTases"/>
    <property type="match status" value="1"/>
</dbReference>
<evidence type="ECO:0000313" key="2">
    <source>
        <dbReference type="EMBL" id="CBK42553.1"/>
    </source>
</evidence>
<evidence type="ECO:0000259" key="1">
    <source>
        <dbReference type="Pfam" id="PF08241"/>
    </source>
</evidence>
<dbReference type="InterPro" id="IPR029063">
    <property type="entry name" value="SAM-dependent_MTases_sf"/>
</dbReference>
<evidence type="ECO:0000313" key="3">
    <source>
        <dbReference type="Proteomes" id="UP000001660"/>
    </source>
</evidence>
<accession>D8PH16</accession>
<dbReference type="KEGG" id="nde:NIDE2850"/>
<sequence>MADLKLHLGCGKSVLPEYTGVDLSPQPGVSVVCDLSRKSWPFQDSSVERCVLFNLLEHLPDTIQVMEELWRVTRPGGIVHIQVPYYNSAGAFQDPTHVKFFTERTFDYFTVDGTTELSHYNYYSHARFEIVRLDFHQRPFLKRLPRRVQIFLGHHLATIQALDVVLRPVKVI</sequence>
<dbReference type="SUPFAM" id="SSF53335">
    <property type="entry name" value="S-adenosyl-L-methionine-dependent methyltransferases"/>
    <property type="match status" value="1"/>
</dbReference>
<dbReference type="GO" id="GO:0008757">
    <property type="term" value="F:S-adenosylmethionine-dependent methyltransferase activity"/>
    <property type="evidence" value="ECO:0007669"/>
    <property type="project" value="InterPro"/>
</dbReference>
<organism evidence="2 3">
    <name type="scientific">Nitrospira defluvii</name>
    <dbReference type="NCBI Taxonomy" id="330214"/>
    <lineage>
        <taxon>Bacteria</taxon>
        <taxon>Pseudomonadati</taxon>
        <taxon>Nitrospirota</taxon>
        <taxon>Nitrospiria</taxon>
        <taxon>Nitrospirales</taxon>
        <taxon>Nitrospiraceae</taxon>
        <taxon>Nitrospira</taxon>
    </lineage>
</organism>
<dbReference type="STRING" id="330214.NIDE2850"/>
<name>D8PH16_9BACT</name>
<feature type="domain" description="Methyltransferase type 11" evidence="1">
    <location>
        <begin position="22"/>
        <end position="80"/>
    </location>
</feature>